<name>A0A5B9QB16_9BACT</name>
<dbReference type="Gene3D" id="3.40.50.300">
    <property type="entry name" value="P-loop containing nucleotide triphosphate hydrolases"/>
    <property type="match status" value="1"/>
</dbReference>
<reference evidence="2 3" key="1">
    <citation type="submission" date="2019-08" db="EMBL/GenBank/DDBJ databases">
        <title>Deep-cultivation of Planctomycetes and their phenomic and genomic characterization uncovers novel biology.</title>
        <authorList>
            <person name="Wiegand S."/>
            <person name="Jogler M."/>
            <person name="Boedeker C."/>
            <person name="Pinto D."/>
            <person name="Vollmers J."/>
            <person name="Rivas-Marin E."/>
            <person name="Kohn T."/>
            <person name="Peeters S.H."/>
            <person name="Heuer A."/>
            <person name="Rast P."/>
            <person name="Oberbeckmann S."/>
            <person name="Bunk B."/>
            <person name="Jeske O."/>
            <person name="Meyerdierks A."/>
            <person name="Storesund J.E."/>
            <person name="Kallscheuer N."/>
            <person name="Luecker S."/>
            <person name="Lage O.M."/>
            <person name="Pohl T."/>
            <person name="Merkel B.J."/>
            <person name="Hornburger P."/>
            <person name="Mueller R.-W."/>
            <person name="Bruemmer F."/>
            <person name="Labrenz M."/>
            <person name="Spormann A.M."/>
            <person name="Op den Camp H."/>
            <person name="Overmann J."/>
            <person name="Amann R."/>
            <person name="Jetten M.S.M."/>
            <person name="Mascher T."/>
            <person name="Medema M.H."/>
            <person name="Devos D.P."/>
            <person name="Kaster A.-K."/>
            <person name="Ovreas L."/>
            <person name="Rohde M."/>
            <person name="Galperin M.Y."/>
            <person name="Jogler C."/>
        </authorList>
    </citation>
    <scope>NUCLEOTIDE SEQUENCE [LARGE SCALE GENOMIC DNA]</scope>
    <source>
        <strain evidence="2 3">Pr1d</strain>
    </source>
</reference>
<evidence type="ECO:0000313" key="2">
    <source>
        <dbReference type="EMBL" id="QEG34702.1"/>
    </source>
</evidence>
<evidence type="ECO:0000313" key="3">
    <source>
        <dbReference type="Proteomes" id="UP000323917"/>
    </source>
</evidence>
<dbReference type="RefSeq" id="WP_148073318.1">
    <property type="nucleotide sequence ID" value="NZ_CP042913.1"/>
</dbReference>
<evidence type="ECO:0008006" key="4">
    <source>
        <dbReference type="Google" id="ProtNLM"/>
    </source>
</evidence>
<organism evidence="2 3">
    <name type="scientific">Bythopirellula goksoeyrii</name>
    <dbReference type="NCBI Taxonomy" id="1400387"/>
    <lineage>
        <taxon>Bacteria</taxon>
        <taxon>Pseudomonadati</taxon>
        <taxon>Planctomycetota</taxon>
        <taxon>Planctomycetia</taxon>
        <taxon>Pirellulales</taxon>
        <taxon>Lacipirellulaceae</taxon>
        <taxon>Bythopirellula</taxon>
    </lineage>
</organism>
<dbReference type="EMBL" id="CP042913">
    <property type="protein sequence ID" value="QEG34702.1"/>
    <property type="molecule type" value="Genomic_DNA"/>
</dbReference>
<dbReference type="KEGG" id="bgok:Pr1d_19840"/>
<dbReference type="AlphaFoldDB" id="A0A5B9QB16"/>
<dbReference type="Pfam" id="PF13469">
    <property type="entry name" value="Sulfotransfer_3"/>
    <property type="match status" value="1"/>
</dbReference>
<dbReference type="SUPFAM" id="SSF52540">
    <property type="entry name" value="P-loop containing nucleoside triphosphate hydrolases"/>
    <property type="match status" value="1"/>
</dbReference>
<evidence type="ECO:0000256" key="1">
    <source>
        <dbReference type="SAM" id="MobiDB-lite"/>
    </source>
</evidence>
<keyword evidence="3" id="KW-1185">Reference proteome</keyword>
<dbReference type="InterPro" id="IPR027417">
    <property type="entry name" value="P-loop_NTPase"/>
</dbReference>
<dbReference type="Proteomes" id="UP000323917">
    <property type="component" value="Chromosome"/>
</dbReference>
<feature type="region of interest" description="Disordered" evidence="1">
    <location>
        <begin position="298"/>
        <end position="320"/>
    </location>
</feature>
<accession>A0A5B9QB16</accession>
<sequence length="320" mass="36873">MTERTDDELLQKPILVVGCGRSGMNFLGDAIAQYPTLAVAHEPRLVWKRGNDRLSDLLRPHHARPEVIADIRAHFASVVRKEGKQRYIDVTPGNAVRLDFVDKVFPDCQYVHFIRDGVDNVLSMRRFYAVVARILRRNTPKLQDSYMARRAKESRLRQLPYMVVEAIRRMAPSWLLPLVGPPVAGVRLPAMSAMRREMDLLDVCFLQWRYSVESACQFGRSLPPGRYMECRIETFCEEDLRRIYGFLGLEITPEALEFVRKSFQPGRIGPAMQDCFPEELERLKSMVEPTMQWIESYQRDHLSSDTSTPSSTGNPDRHTT</sequence>
<proteinExistence type="predicted"/>
<feature type="compositionally biased region" description="Polar residues" evidence="1">
    <location>
        <begin position="304"/>
        <end position="314"/>
    </location>
</feature>
<protein>
    <recommendedName>
        <fullName evidence="4">Sulfotransferase domain protein</fullName>
    </recommendedName>
</protein>
<gene>
    <name evidence="2" type="ORF">Pr1d_19840</name>
</gene>
<dbReference type="OrthoDB" id="977108at2"/>